<dbReference type="STRING" id="1280949.HAD_03510"/>
<dbReference type="PATRIC" id="fig|1280949.3.peg.718"/>
<reference evidence="1 2" key="1">
    <citation type="journal article" date="2014" name="Antonie Van Leeuwenhoek">
        <title>Hyphomonas beringensis sp. nov. and Hyphomonas chukchiensis sp. nov., isolated from surface seawater of the Bering Sea and Chukchi Sea.</title>
        <authorList>
            <person name="Li C."/>
            <person name="Lai Q."/>
            <person name="Li G."/>
            <person name="Dong C."/>
            <person name="Wang J."/>
            <person name="Liao Y."/>
            <person name="Shao Z."/>
        </authorList>
    </citation>
    <scope>NUCLEOTIDE SEQUENCE [LARGE SCALE GENOMIC DNA]</scope>
    <source>
        <strain evidence="1 2">MHS-3</strain>
    </source>
</reference>
<proteinExistence type="predicted"/>
<name>A0A069E3J5_9PROT</name>
<organism evidence="1 2">
    <name type="scientific">Hyphomonas adhaerens MHS-3</name>
    <dbReference type="NCBI Taxonomy" id="1280949"/>
    <lineage>
        <taxon>Bacteria</taxon>
        <taxon>Pseudomonadati</taxon>
        <taxon>Pseudomonadota</taxon>
        <taxon>Alphaproteobacteria</taxon>
        <taxon>Hyphomonadales</taxon>
        <taxon>Hyphomonadaceae</taxon>
        <taxon>Hyphomonas</taxon>
    </lineage>
</organism>
<dbReference type="EMBL" id="ARYH01000001">
    <property type="protein sequence ID" value="KCZ84715.1"/>
    <property type="molecule type" value="Genomic_DNA"/>
</dbReference>
<protein>
    <recommendedName>
        <fullName evidence="3">DUF2125 domain-containing protein</fullName>
    </recommendedName>
</protein>
<dbReference type="InterPro" id="IPR018666">
    <property type="entry name" value="DUF2125"/>
</dbReference>
<dbReference type="eggNOG" id="COG4093">
    <property type="taxonomic scope" value="Bacteria"/>
</dbReference>
<comment type="caution">
    <text evidence="1">The sequence shown here is derived from an EMBL/GenBank/DDBJ whole genome shotgun (WGS) entry which is preliminary data.</text>
</comment>
<accession>A0A069E3J5</accession>
<evidence type="ECO:0008006" key="3">
    <source>
        <dbReference type="Google" id="ProtNLM"/>
    </source>
</evidence>
<evidence type="ECO:0000313" key="2">
    <source>
        <dbReference type="Proteomes" id="UP000027446"/>
    </source>
</evidence>
<sequence>MASPTPPKKRSRLGLFLPFVLLFLAIGAWSAWWHVARGRIDQAVDTWIAQQEARGAAFTYAGRHMGGYPFRFELVFDAPAYEGRPGEASWEGSRAEFVMQAWNLTHMIGRMPGHHVITGADGIRNSVDFDGHAAFSLSWNKAGLNRFGFQSGEAQALLAGQIYNLSNLSLNLAPRPESPDDLMVAIQWDKLALDAAPVGAPYLGTELGPSRLIGEVRGFFPAYEASGREINRVWPVMLETGGEVEVAQLLLDWGPLDLGAQANLTLANGRSNGAFKVRIENADELKQAMIDSGYWGQQEQIVFGTLEAASRDDGFLTLPVKDDTVFVGPVPLGKLPGSRP</sequence>
<dbReference type="Pfam" id="PF09898">
    <property type="entry name" value="DUF2125"/>
    <property type="match status" value="1"/>
</dbReference>
<dbReference type="RefSeq" id="WP_051595895.1">
    <property type="nucleotide sequence ID" value="NZ_ARYH01000001.1"/>
</dbReference>
<dbReference type="Proteomes" id="UP000027446">
    <property type="component" value="Unassembled WGS sequence"/>
</dbReference>
<evidence type="ECO:0000313" key="1">
    <source>
        <dbReference type="EMBL" id="KCZ84715.1"/>
    </source>
</evidence>
<keyword evidence="2" id="KW-1185">Reference proteome</keyword>
<dbReference type="OrthoDB" id="7169664at2"/>
<dbReference type="AlphaFoldDB" id="A0A069E3J5"/>
<gene>
    <name evidence="1" type="ORF">HAD_03510</name>
</gene>